<protein>
    <submittedName>
        <fullName evidence="2">Methylation site containing protein</fullName>
    </submittedName>
</protein>
<reference evidence="2 3" key="1">
    <citation type="submission" date="2018-01" db="EMBL/GenBank/DDBJ databases">
        <title>Halomonas endophytica sp. nov., isolated from storage liquid in the stems of Populus euphratica.</title>
        <authorList>
            <person name="Chen C."/>
        </authorList>
    </citation>
    <scope>NUCLEOTIDE SEQUENCE [LARGE SCALE GENOMIC DNA]</scope>
    <source>
        <strain evidence="2 3">BZ-SZ-XJ27</strain>
    </source>
</reference>
<feature type="transmembrane region" description="Helical" evidence="1">
    <location>
        <begin position="20"/>
        <end position="43"/>
    </location>
</feature>
<gene>
    <name evidence="2" type="ORF">C1H70_09915</name>
</gene>
<dbReference type="Pfam" id="PF16732">
    <property type="entry name" value="ComP_DUS"/>
    <property type="match status" value="1"/>
</dbReference>
<dbReference type="Pfam" id="PF07963">
    <property type="entry name" value="N_methyl"/>
    <property type="match status" value="1"/>
</dbReference>
<dbReference type="Proteomes" id="UP000235547">
    <property type="component" value="Unassembled WGS sequence"/>
</dbReference>
<comment type="caution">
    <text evidence="2">The sequence shown here is derived from an EMBL/GenBank/DDBJ whole genome shotgun (WGS) entry which is preliminary data.</text>
</comment>
<organism evidence="2 3">
    <name type="scientific">Halomonas urumqiensis</name>
    <dbReference type="NCBI Taxonomy" id="1684789"/>
    <lineage>
        <taxon>Bacteria</taxon>
        <taxon>Pseudomonadati</taxon>
        <taxon>Pseudomonadota</taxon>
        <taxon>Gammaproteobacteria</taxon>
        <taxon>Oceanospirillales</taxon>
        <taxon>Halomonadaceae</taxon>
        <taxon>Halomonas</taxon>
    </lineage>
</organism>
<dbReference type="InterPro" id="IPR045584">
    <property type="entry name" value="Pilin-like"/>
</dbReference>
<evidence type="ECO:0000313" key="3">
    <source>
        <dbReference type="Proteomes" id="UP000235547"/>
    </source>
</evidence>
<keyword evidence="1" id="KW-0812">Transmembrane</keyword>
<dbReference type="InterPro" id="IPR012902">
    <property type="entry name" value="N_methyl_site"/>
</dbReference>
<dbReference type="NCBIfam" id="TIGR02532">
    <property type="entry name" value="IV_pilin_GFxxxE"/>
    <property type="match status" value="1"/>
</dbReference>
<dbReference type="OrthoDB" id="5296638at2"/>
<dbReference type="RefSeq" id="WP_102588181.1">
    <property type="nucleotide sequence ID" value="NZ_BNAE01000008.1"/>
</dbReference>
<dbReference type="PANTHER" id="PTHR30093">
    <property type="entry name" value="GENERAL SECRETION PATHWAY PROTEIN G"/>
    <property type="match status" value="1"/>
</dbReference>
<dbReference type="GO" id="GO:0043683">
    <property type="term" value="P:type IV pilus assembly"/>
    <property type="evidence" value="ECO:0007669"/>
    <property type="project" value="InterPro"/>
</dbReference>
<keyword evidence="1" id="KW-1133">Transmembrane helix</keyword>
<name>A0A2N7UI89_9GAMM</name>
<dbReference type="PROSITE" id="PS00409">
    <property type="entry name" value="PROKAR_NTER_METHYL"/>
    <property type="match status" value="1"/>
</dbReference>
<dbReference type="SUPFAM" id="SSF54523">
    <property type="entry name" value="Pili subunits"/>
    <property type="match status" value="1"/>
</dbReference>
<evidence type="ECO:0000256" key="1">
    <source>
        <dbReference type="SAM" id="Phobius"/>
    </source>
</evidence>
<evidence type="ECO:0000313" key="2">
    <source>
        <dbReference type="EMBL" id="PMR80120.1"/>
    </source>
</evidence>
<dbReference type="EMBL" id="PNRG01000021">
    <property type="protein sequence ID" value="PMR80120.1"/>
    <property type="molecule type" value="Genomic_DNA"/>
</dbReference>
<proteinExistence type="predicted"/>
<sequence length="143" mass="15181">MPPSTRRTRPQGHTGNTRRAAGFTLIELMIAVAVVGILASIAYPSYTRYVQQARVSEGVAVLMDVAGQLERCYTVNNTYAEASCIAEADLPDSESGVYTLTYNDPAPGATFTLEATHDGSQVTSGCETLTIDQTGATAPADCW</sequence>
<dbReference type="AlphaFoldDB" id="A0A2N7UI89"/>
<dbReference type="Gene3D" id="3.30.700.10">
    <property type="entry name" value="Glycoprotein, Type 4 Pilin"/>
    <property type="match status" value="1"/>
</dbReference>
<keyword evidence="3" id="KW-1185">Reference proteome</keyword>
<keyword evidence="1" id="KW-0472">Membrane</keyword>
<dbReference type="InterPro" id="IPR031982">
    <property type="entry name" value="PilE-like"/>
</dbReference>
<accession>A0A2N7UI89</accession>
<dbReference type="PANTHER" id="PTHR30093:SF47">
    <property type="entry name" value="TYPE IV PILUS NON-CORE MINOR PILIN PILE"/>
    <property type="match status" value="1"/>
</dbReference>